<protein>
    <submittedName>
        <fullName evidence="1">Phosphoadenosine phosphosulfate reductase</fullName>
    </submittedName>
</protein>
<dbReference type="AlphaFoldDB" id="A0A1P8DR72"/>
<reference evidence="1" key="1">
    <citation type="submission" date="2016-10" db="EMBL/GenBank/DDBJ databases">
        <title>Evolution and Comparative Genomics of Conjugative MDR Plasmids in Vibrio species.</title>
        <authorList>
            <person name="Li R."/>
            <person name="Ye L."/>
            <person name="Wong M.Ho.Yin."/>
            <person name="Zheng Z."/>
            <person name="Chan E.Wai.Chi."/>
            <person name="Chen S."/>
        </authorList>
    </citation>
    <scope>NUCLEOTIDE SEQUENCE</scope>
    <source>
        <plasmid evidence="1">pVPS91</plasmid>
    </source>
</reference>
<keyword evidence="1" id="KW-0614">Plasmid</keyword>
<dbReference type="SUPFAM" id="SSF52402">
    <property type="entry name" value="Adenine nucleotide alpha hydrolases-like"/>
    <property type="match status" value="1"/>
</dbReference>
<evidence type="ECO:0000313" key="1">
    <source>
        <dbReference type="EMBL" id="APU91615.1"/>
    </source>
</evidence>
<proteinExistence type="predicted"/>
<accession>A0A1P8DR72</accession>
<name>A0A1P8DR72_VIBPH</name>
<sequence>MQHQLDMLASVCADETPVIHASSLIAKGDKWDQVWQTLKEDEELNFRDATRNTCLSELIESSVQAIYAALLDGWTMMLGYSSGKDSETVLHLFLMALVRAVRNGERISQHHFILHTDTGIENPEVRWLADVKLEALERFIKKEAIPLNIVIANPGITQSWTGRVLTGRGLPTFSNSSARQCSQELKITSARRAKAAYVKDLPKEVQNKVCLMLGSRDSESSTRAANIAKFGGSAAKVVNTKHGGELYVIKHWLMSDVWDFLLSSGADAKYPLPSYLASNNTTAQLYKEATGECVIGAAEKRKSEACGARFGCWACQAVGLDKSMQNMLSSDEDKFGYMAGLNRIQRYLAKRRYAWEDRHPIGRTIYEGGYIKLQPDVYSPKFLERLLHVCVSMDYVEAKRAMEVAEKLNLGLIEDTAWNRRMAEPQFRIVSESAICHIDFMWSYHHFNDKPFHALEIYHRVWTMGELDLLEDEVHQQEVPRTPIPKPLWVKVDRWGDGSLFDGLSDPLAEMTYFDGGDDPRAARVINTNDGVRRVVSFAEEKEVVVEADAANFILWEEYPRLREKVLSGMYTPGYAAQFYLRFGAISFAKGKGSMYHKMMQRGQTYHQMRLSGYQTMEGVSSRPDLKVLTDKKYKALVARKIKARIAKVRWWLNLDLTIRVHLVNKTFTGQWIEDQLRAEEDAQQRETRSQWYNSLRDSFWLASNAFSMFLEVEKESKSRPEIYRYYQATKSKAIDLVASAHSAIGQEWLSEIMVAIKSEFEAAKQCLEDGSSLTFDDYPHWVHQLSKRQPERLLRHISLLIVRMNRVILSRKEQDALKDETQLALPLVA</sequence>
<dbReference type="Gene3D" id="3.40.50.620">
    <property type="entry name" value="HUPs"/>
    <property type="match status" value="1"/>
</dbReference>
<dbReference type="EMBL" id="KX957972">
    <property type="protein sequence ID" value="APU91615.1"/>
    <property type="molecule type" value="Genomic_DNA"/>
</dbReference>
<organism evidence="1">
    <name type="scientific">Vibrio parahaemolyticus</name>
    <dbReference type="NCBI Taxonomy" id="670"/>
    <lineage>
        <taxon>Bacteria</taxon>
        <taxon>Pseudomonadati</taxon>
        <taxon>Pseudomonadota</taxon>
        <taxon>Gammaproteobacteria</taxon>
        <taxon>Vibrionales</taxon>
        <taxon>Vibrionaceae</taxon>
        <taxon>Vibrio</taxon>
    </lineage>
</organism>
<geneLocation type="plasmid" evidence="1">
    <name>pVPS91</name>
</geneLocation>
<dbReference type="InterPro" id="IPR014729">
    <property type="entry name" value="Rossmann-like_a/b/a_fold"/>
</dbReference>
<dbReference type="RefSeq" id="WP_237283261.1">
    <property type="nucleotide sequence ID" value="NZ_KX957972.1"/>
</dbReference>